<dbReference type="EMBL" id="CP000083">
    <property type="protein sequence ID" value="AAZ28130.1"/>
    <property type="molecule type" value="Genomic_DNA"/>
</dbReference>
<proteinExistence type="predicted"/>
<evidence type="ECO:0000313" key="1">
    <source>
        <dbReference type="EMBL" id="AAZ28130.1"/>
    </source>
</evidence>
<evidence type="ECO:0000313" key="2">
    <source>
        <dbReference type="Proteomes" id="UP000000547"/>
    </source>
</evidence>
<reference evidence="1" key="1">
    <citation type="journal article" date="2005" name="Proc. Natl. Acad. Sci. U.S.A.">
        <title>The psychrophilic lifestyle as revealed by the genome sequence of Colwellia psychrerythraea 34H through genomic and proteomic analyses.</title>
        <authorList>
            <person name="Methe B.A."/>
            <person name="Nelson K.E."/>
            <person name="Deming J.W."/>
            <person name="Momen B."/>
            <person name="Melamud E."/>
            <person name="Zhang X."/>
            <person name="Moult J."/>
            <person name="Madupu R."/>
            <person name="Nelson W.C."/>
            <person name="Dodson R.J."/>
            <person name="Brinkac L.M."/>
            <person name="Daugherty S.C."/>
            <person name="Durkin A.S."/>
            <person name="DeBoy R.T."/>
            <person name="Kolonay J.F."/>
            <person name="Sullivan S.A."/>
            <person name="Zhou L."/>
            <person name="Davidsen T.M."/>
            <person name="Wu M."/>
            <person name="Huston A.L."/>
            <person name="Lewis M."/>
            <person name="Weaver B."/>
            <person name="Weidman J.F."/>
            <person name="Khouri H."/>
            <person name="Utterback T.R."/>
            <person name="Feldblyum T.V."/>
            <person name="Fraser C.M."/>
        </authorList>
    </citation>
    <scope>NUCLEOTIDE SEQUENCE [LARGE SCALE GENOMIC DNA]</scope>
    <source>
        <strain evidence="1">34H</strain>
    </source>
</reference>
<dbReference type="Proteomes" id="UP000000547">
    <property type="component" value="Chromosome"/>
</dbReference>
<protein>
    <submittedName>
        <fullName evidence="1">Uncharacterized protein</fullName>
    </submittedName>
</protein>
<dbReference type="KEGG" id="cps:CPS_4799"/>
<dbReference type="AlphaFoldDB" id="Q47UT4"/>
<dbReference type="HOGENOM" id="CLU_3381365_0_0_6"/>
<name>Q47UT4_COLP3</name>
<organism evidence="1 2">
    <name type="scientific">Colwellia psychrerythraea (strain 34H / ATCC BAA-681)</name>
    <name type="common">Vibrio psychroerythus</name>
    <dbReference type="NCBI Taxonomy" id="167879"/>
    <lineage>
        <taxon>Bacteria</taxon>
        <taxon>Pseudomonadati</taxon>
        <taxon>Pseudomonadota</taxon>
        <taxon>Gammaproteobacteria</taxon>
        <taxon>Alteromonadales</taxon>
        <taxon>Colwelliaceae</taxon>
        <taxon>Colwellia</taxon>
    </lineage>
</organism>
<gene>
    <name evidence="1" type="ordered locus">CPS_4799</name>
</gene>
<sequence>MHQQGGVYQLNLFAFSTLTNSRTRKKHGAYDYR</sequence>
<accession>Q47UT4</accession>